<feature type="transmembrane region" description="Helical" evidence="1">
    <location>
        <begin position="52"/>
        <end position="74"/>
    </location>
</feature>
<keyword evidence="1" id="KW-1133">Transmembrane helix</keyword>
<keyword evidence="4" id="KW-1185">Reference proteome</keyword>
<accession>A0A4S3JAF9</accession>
<dbReference type="VEuPathDB" id="FungiDB:EYZ11_009267"/>
<dbReference type="AlphaFoldDB" id="A0A4S3JAF9"/>
<evidence type="ECO:0000313" key="4">
    <source>
        <dbReference type="Proteomes" id="UP000308092"/>
    </source>
</evidence>
<name>A0A4S3JAF9_9EURO</name>
<evidence type="ECO:0000313" key="3">
    <source>
        <dbReference type="EMBL" id="THC91267.1"/>
    </source>
</evidence>
<sequence length="809" mass="89781">MSNVDIAKYGDDIGVSYLAGYIILSYVVSTMGCATTLELLHRRTSGSGLYNWYLLLTSSVTMGGIGIWCMHFIGNRAIVLGDGLPSIQILYSVTFTGISFILPVVVLLVAFYAIGTSEKAGYLRIFMGGLLTGSSVCGMHYVGQLGIANYRCTYHPANVVGAAIIAVFASTTALTVFFRWRATWTDSWWRRGLCGCILAVAVSGMHWTAAVGTMYKDYNPAIRRGAQLSRSQTVIICAVLACVACGVLSVCAIVASGSRRRSRSRAQQLVLTCAFFDSEGRIMVTPHALLPSRKIVDRYIGRTFNDDDLTRTHPAFLWAFRASRNWPLVKDLIPFMRTRIESDQTMMQHYVSKGVVSDQDTELQPDFDDIFKRHFCVAAQELADEVRQPLPDLGMLYDDVLATSAPYSRFSRAMGYSRLRAGKGQLLFTVRQLKKQEASRLASAGFRFTSIENVTDILSRRIHVPTSCLGVHLRDMRDYATSGRNFESGVHLISFVMRPTIHDHFEVLTAKGTGNPLPSSTLLTQQRLQIQHLELITHMEGWAISTCLNWLKSDAALLYKDLDEFREQLVRAMMKLSSSLPTDVSAASKFSARPLIAPCRSPDMPARQDCILLPFCAVASLDTKVSNPDYTFTPLRLFRVQQQVNDGISDSGGFAKEINQELFYSNVLSSTDTATDSDPTSPTRSKFRFWQKKNPMNGVRTVSQESLTNKRMPEIMVRREVKVDVSKLAEPAVKSSMGSTSSHTTVTAGEMASHTYVDELYNLCYSPGLFLSYPLRASTESQGLDPDNCDVQSTVQLIKGKTMENNILL</sequence>
<feature type="transmembrane region" description="Helical" evidence="1">
    <location>
        <begin position="159"/>
        <end position="180"/>
    </location>
</feature>
<feature type="domain" description="MHYT" evidence="2">
    <location>
        <begin position="17"/>
        <end position="216"/>
    </location>
</feature>
<dbReference type="EMBL" id="SOSA01000431">
    <property type="protein sequence ID" value="THC91267.1"/>
    <property type="molecule type" value="Genomic_DNA"/>
</dbReference>
<dbReference type="PANTHER" id="PTHR35152">
    <property type="entry name" value="DOMAIN SIGNALLING PROTEIN, PUTATIVE (AFU_ORTHOLOGUE AFUA_5G11310)-RELATED"/>
    <property type="match status" value="1"/>
</dbReference>
<reference evidence="3 4" key="1">
    <citation type="submission" date="2019-03" db="EMBL/GenBank/DDBJ databases">
        <title>The genome sequence of a newly discovered highly antifungal drug resistant Aspergillus species, Aspergillus tanneri NIH 1004.</title>
        <authorList>
            <person name="Mounaud S."/>
            <person name="Singh I."/>
            <person name="Joardar V."/>
            <person name="Pakala S."/>
            <person name="Pakala S."/>
            <person name="Venepally P."/>
            <person name="Hoover J."/>
            <person name="Nierman W."/>
            <person name="Chung J."/>
            <person name="Losada L."/>
        </authorList>
    </citation>
    <scope>NUCLEOTIDE SEQUENCE [LARGE SCALE GENOMIC DNA]</scope>
    <source>
        <strain evidence="3 4">NIH1004</strain>
    </source>
</reference>
<dbReference type="PROSITE" id="PS50924">
    <property type="entry name" value="MHYT"/>
    <property type="match status" value="1"/>
</dbReference>
<dbReference type="Pfam" id="PF03707">
    <property type="entry name" value="MHYT"/>
    <property type="match status" value="2"/>
</dbReference>
<evidence type="ECO:0000259" key="2">
    <source>
        <dbReference type="PROSITE" id="PS50924"/>
    </source>
</evidence>
<feature type="transmembrane region" description="Helical" evidence="1">
    <location>
        <begin position="18"/>
        <end position="40"/>
    </location>
</feature>
<feature type="transmembrane region" description="Helical" evidence="1">
    <location>
        <begin position="192"/>
        <end position="213"/>
    </location>
</feature>
<feature type="transmembrane region" description="Helical" evidence="1">
    <location>
        <begin position="125"/>
        <end position="147"/>
    </location>
</feature>
<keyword evidence="1" id="KW-0812">Transmembrane</keyword>
<dbReference type="InterPro" id="IPR005330">
    <property type="entry name" value="MHYT_dom"/>
</dbReference>
<evidence type="ECO:0000256" key="1">
    <source>
        <dbReference type="SAM" id="Phobius"/>
    </source>
</evidence>
<gene>
    <name evidence="3" type="ORF">EYZ11_009267</name>
</gene>
<comment type="caution">
    <text evidence="3">The sequence shown here is derived from an EMBL/GenBank/DDBJ whole genome shotgun (WGS) entry which is preliminary data.</text>
</comment>
<dbReference type="Proteomes" id="UP000308092">
    <property type="component" value="Unassembled WGS sequence"/>
</dbReference>
<organism evidence="3 4">
    <name type="scientific">Aspergillus tanneri</name>
    <dbReference type="NCBI Taxonomy" id="1220188"/>
    <lineage>
        <taxon>Eukaryota</taxon>
        <taxon>Fungi</taxon>
        <taxon>Dikarya</taxon>
        <taxon>Ascomycota</taxon>
        <taxon>Pezizomycotina</taxon>
        <taxon>Eurotiomycetes</taxon>
        <taxon>Eurotiomycetidae</taxon>
        <taxon>Eurotiales</taxon>
        <taxon>Aspergillaceae</taxon>
        <taxon>Aspergillus</taxon>
        <taxon>Aspergillus subgen. Circumdati</taxon>
    </lineage>
</organism>
<dbReference type="PANTHER" id="PTHR35152:SF1">
    <property type="entry name" value="DOMAIN SIGNALLING PROTEIN, PUTATIVE (AFU_ORTHOLOGUE AFUA_5G11310)-RELATED"/>
    <property type="match status" value="1"/>
</dbReference>
<dbReference type="STRING" id="1220188.A0A4S3JAF9"/>
<keyword evidence="1" id="KW-0472">Membrane</keyword>
<feature type="transmembrane region" description="Helical" evidence="1">
    <location>
        <begin position="89"/>
        <end position="113"/>
    </location>
</feature>
<feature type="transmembrane region" description="Helical" evidence="1">
    <location>
        <begin position="233"/>
        <end position="255"/>
    </location>
</feature>
<protein>
    <recommendedName>
        <fullName evidence="2">MHYT domain-containing protein</fullName>
    </recommendedName>
</protein>
<proteinExistence type="predicted"/>